<protein>
    <recommendedName>
        <fullName evidence="6">Cytochrome P450</fullName>
    </recommendedName>
</protein>
<name>A0A9P4WIT7_9PLEO</name>
<keyword evidence="3" id="KW-0349">Heme</keyword>
<evidence type="ECO:0000313" key="4">
    <source>
        <dbReference type="EMBL" id="KAF3033406.1"/>
    </source>
</evidence>
<comment type="cofactor">
    <cofactor evidence="3">
        <name>heme</name>
        <dbReference type="ChEBI" id="CHEBI:30413"/>
    </cofactor>
</comment>
<dbReference type="AlphaFoldDB" id="A0A9P4WIT7"/>
<proteinExistence type="inferred from homology"/>
<dbReference type="Proteomes" id="UP000758155">
    <property type="component" value="Unassembled WGS sequence"/>
</dbReference>
<dbReference type="OrthoDB" id="1470350at2759"/>
<dbReference type="PRINTS" id="PR00385">
    <property type="entry name" value="P450"/>
</dbReference>
<feature type="binding site" description="axial binding residue" evidence="3">
    <location>
        <position position="334"/>
    </location>
    <ligand>
        <name>heme</name>
        <dbReference type="ChEBI" id="CHEBI:30413"/>
    </ligand>
    <ligandPart>
        <name>Fe</name>
        <dbReference type="ChEBI" id="CHEBI:18248"/>
    </ligandPart>
</feature>
<keyword evidence="3" id="KW-0408">Iron</keyword>
<evidence type="ECO:0000313" key="5">
    <source>
        <dbReference type="Proteomes" id="UP000758155"/>
    </source>
</evidence>
<dbReference type="GO" id="GO:0004497">
    <property type="term" value="F:monooxygenase activity"/>
    <property type="evidence" value="ECO:0007669"/>
    <property type="project" value="InterPro"/>
</dbReference>
<comment type="similarity">
    <text evidence="1">Belongs to the cytochrome P450 family.</text>
</comment>
<dbReference type="Gene3D" id="1.10.630.10">
    <property type="entry name" value="Cytochrome P450"/>
    <property type="match status" value="1"/>
</dbReference>
<dbReference type="SUPFAM" id="SSF48264">
    <property type="entry name" value="Cytochrome P450"/>
    <property type="match status" value="1"/>
</dbReference>
<dbReference type="PANTHER" id="PTHR24305">
    <property type="entry name" value="CYTOCHROME P450"/>
    <property type="match status" value="1"/>
</dbReference>
<dbReference type="InterPro" id="IPR002401">
    <property type="entry name" value="Cyt_P450_E_grp-I"/>
</dbReference>
<dbReference type="GO" id="GO:0005506">
    <property type="term" value="F:iron ion binding"/>
    <property type="evidence" value="ECO:0007669"/>
    <property type="project" value="InterPro"/>
</dbReference>
<dbReference type="EMBL" id="SWKV01000081">
    <property type="protein sequence ID" value="KAF3033406.1"/>
    <property type="molecule type" value="Genomic_DNA"/>
</dbReference>
<gene>
    <name evidence="4" type="ORF">E8E12_000483</name>
</gene>
<dbReference type="InterPro" id="IPR001128">
    <property type="entry name" value="Cyt_P450"/>
</dbReference>
<accession>A0A9P4WIT7</accession>
<dbReference type="PANTHER" id="PTHR24305:SF96">
    <property type="entry name" value="CYTOCHROME P450 MONOOXYGENASE STCB-RELATED"/>
    <property type="match status" value="1"/>
</dbReference>
<sequence length="390" mass="43422">MALNERKLNDALQSFRVAHDAELSQIPGPYLSAYTNLPLKIAILSGCRTLYIHKLHEKYVQNIKRDLGKYGSSDVMKQWTLMTTDILGSLAFGQSFGNTKNEEKNQMVRDVEAVMPIIGVRAELPWTKPIFNVIPSWLPLGLNALWERFNEYGEEAVRATRAAQAGGNKTLFSRMVLDDKNAQDVPDSLIVQEAANVITAGTDTTAMTLTYLVYTVLKHEEVEQKLIRELTALPPDPEFDQLNKLSYLQNVIQEVMRLHPAVPGSLPRIVPAGGGRLGKYTIPAGTQVSTQAWTLQRDGAVFPDPLKFDPDRWNDPTPAMKEHMLVFGGSARICLGQNIARLTLAHAVSTLFRECADITLAPETTEESMEMVDYFAIKPKAQKCVIVPTK</sequence>
<evidence type="ECO:0000256" key="2">
    <source>
        <dbReference type="ARBA" id="ARBA00023002"/>
    </source>
</evidence>
<dbReference type="Pfam" id="PF00067">
    <property type="entry name" value="p450"/>
    <property type="match status" value="1"/>
</dbReference>
<dbReference type="InterPro" id="IPR050121">
    <property type="entry name" value="Cytochrome_P450_monoxygenase"/>
</dbReference>
<dbReference type="GO" id="GO:0020037">
    <property type="term" value="F:heme binding"/>
    <property type="evidence" value="ECO:0007669"/>
    <property type="project" value="InterPro"/>
</dbReference>
<keyword evidence="5" id="KW-1185">Reference proteome</keyword>
<dbReference type="InterPro" id="IPR036396">
    <property type="entry name" value="Cyt_P450_sf"/>
</dbReference>
<keyword evidence="2" id="KW-0560">Oxidoreductase</keyword>
<dbReference type="GO" id="GO:0016705">
    <property type="term" value="F:oxidoreductase activity, acting on paired donors, with incorporation or reduction of molecular oxygen"/>
    <property type="evidence" value="ECO:0007669"/>
    <property type="project" value="InterPro"/>
</dbReference>
<reference evidence="4" key="1">
    <citation type="submission" date="2019-04" db="EMBL/GenBank/DDBJ databases">
        <title>Sequencing of skin fungus with MAO and IRED activity.</title>
        <authorList>
            <person name="Marsaioli A.J."/>
            <person name="Bonatto J.M.C."/>
            <person name="Reis Junior O."/>
        </authorList>
    </citation>
    <scope>NUCLEOTIDE SEQUENCE</scope>
    <source>
        <strain evidence="4">28M1</strain>
    </source>
</reference>
<evidence type="ECO:0000256" key="3">
    <source>
        <dbReference type="PIRSR" id="PIRSR602401-1"/>
    </source>
</evidence>
<comment type="caution">
    <text evidence="4">The sequence shown here is derived from an EMBL/GenBank/DDBJ whole genome shotgun (WGS) entry which is preliminary data.</text>
</comment>
<keyword evidence="3" id="KW-0479">Metal-binding</keyword>
<evidence type="ECO:0008006" key="6">
    <source>
        <dbReference type="Google" id="ProtNLM"/>
    </source>
</evidence>
<evidence type="ECO:0000256" key="1">
    <source>
        <dbReference type="ARBA" id="ARBA00010617"/>
    </source>
</evidence>
<dbReference type="PRINTS" id="PR00463">
    <property type="entry name" value="EP450I"/>
</dbReference>
<organism evidence="4 5">
    <name type="scientific">Didymella heteroderae</name>
    <dbReference type="NCBI Taxonomy" id="1769908"/>
    <lineage>
        <taxon>Eukaryota</taxon>
        <taxon>Fungi</taxon>
        <taxon>Dikarya</taxon>
        <taxon>Ascomycota</taxon>
        <taxon>Pezizomycotina</taxon>
        <taxon>Dothideomycetes</taxon>
        <taxon>Pleosporomycetidae</taxon>
        <taxon>Pleosporales</taxon>
        <taxon>Pleosporineae</taxon>
        <taxon>Didymellaceae</taxon>
        <taxon>Didymella</taxon>
    </lineage>
</organism>